<accession>A0ABW9KGQ6</accession>
<dbReference type="Pfam" id="PF04127">
    <property type="entry name" value="DFP"/>
    <property type="match status" value="1"/>
</dbReference>
<dbReference type="Proteomes" id="UP001634747">
    <property type="component" value="Unassembled WGS sequence"/>
</dbReference>
<evidence type="ECO:0000256" key="3">
    <source>
        <dbReference type="HAMAP-Rule" id="MF_02225"/>
    </source>
</evidence>
<comment type="similarity">
    <text evidence="3 4">In the N-terminal section; belongs to the HFCD (homo-oligomeric flavin containing Cys decarboxylase) superfamily.</text>
</comment>
<comment type="pathway">
    <text evidence="3 4">Cofactor biosynthesis; coenzyme A biosynthesis; CoA from (R)-pantothenate: step 2/5.</text>
</comment>
<dbReference type="PANTHER" id="PTHR14359">
    <property type="entry name" value="HOMO-OLIGOMERIC FLAVIN CONTAINING CYS DECARBOXYLASE FAMILY"/>
    <property type="match status" value="1"/>
</dbReference>
<feature type="binding site" evidence="3">
    <location>
        <position position="340"/>
    </location>
    <ligand>
        <name>CTP</name>
        <dbReference type="ChEBI" id="CHEBI:37563"/>
    </ligand>
</feature>
<keyword evidence="3 4" id="KW-0288">FMN</keyword>
<dbReference type="EC" id="4.1.1.36" evidence="3"/>
<dbReference type="SUPFAM" id="SSF52507">
    <property type="entry name" value="Homo-oligomeric flavin-containing Cys decarboxylases, HFCD"/>
    <property type="match status" value="1"/>
</dbReference>
<dbReference type="Gene3D" id="3.40.50.1950">
    <property type="entry name" value="Flavin prenyltransferase-like"/>
    <property type="match status" value="1"/>
</dbReference>
<protein>
    <recommendedName>
        <fullName evidence="3">Coenzyme A biosynthesis bifunctional protein CoaBC</fullName>
    </recommendedName>
    <alternativeName>
        <fullName evidence="3">DNA/pantothenate metabolism flavoprotein</fullName>
    </alternativeName>
    <alternativeName>
        <fullName evidence="3">Phosphopantothenoylcysteine synthetase/decarboxylase</fullName>
        <shortName evidence="3">PPCS-PPCDC</shortName>
    </alternativeName>
    <domain>
        <recommendedName>
            <fullName evidence="3">Phosphopantothenoylcysteine decarboxylase</fullName>
            <shortName evidence="3">PPC decarboxylase</shortName>
            <shortName evidence="3">PPC-DC</shortName>
            <ecNumber evidence="3">4.1.1.36</ecNumber>
        </recommendedName>
        <alternativeName>
            <fullName evidence="3">CoaC</fullName>
        </alternativeName>
    </domain>
    <domain>
        <recommendedName>
            <fullName evidence="3">Phosphopantothenate--cysteine ligase</fullName>
            <ecNumber evidence="3">6.3.2.5</ecNumber>
        </recommendedName>
        <alternativeName>
            <fullName evidence="3">CoaB</fullName>
        </alternativeName>
        <alternativeName>
            <fullName evidence="3">Phosphopantothenoylcysteine synthetase</fullName>
            <shortName evidence="3">PPC synthetase</shortName>
            <shortName evidence="3">PPC-S</shortName>
        </alternativeName>
    </domain>
</protein>
<comment type="catalytic activity">
    <reaction evidence="3 4">
        <text>N-[(R)-4-phosphopantothenoyl]-L-cysteine + H(+) = (R)-4'-phosphopantetheine + CO2</text>
        <dbReference type="Rhea" id="RHEA:16793"/>
        <dbReference type="ChEBI" id="CHEBI:15378"/>
        <dbReference type="ChEBI" id="CHEBI:16526"/>
        <dbReference type="ChEBI" id="CHEBI:59458"/>
        <dbReference type="ChEBI" id="CHEBI:61723"/>
        <dbReference type="EC" id="4.1.1.36"/>
    </reaction>
</comment>
<comment type="function">
    <text evidence="4">Catalyzes two steps in the biosynthesis of coenzyme A. In the first step cysteine is conjugated to 4'-phosphopantothenate to form 4-phosphopantothenoylcysteine, in the latter compound is decarboxylated to form 4'-phosphopantotheine.</text>
</comment>
<comment type="catalytic activity">
    <reaction evidence="3 4">
        <text>(R)-4'-phosphopantothenate + L-cysteine + CTP = N-[(R)-4-phosphopantothenoyl]-L-cysteine + CMP + diphosphate + H(+)</text>
        <dbReference type="Rhea" id="RHEA:19397"/>
        <dbReference type="ChEBI" id="CHEBI:10986"/>
        <dbReference type="ChEBI" id="CHEBI:15378"/>
        <dbReference type="ChEBI" id="CHEBI:33019"/>
        <dbReference type="ChEBI" id="CHEBI:35235"/>
        <dbReference type="ChEBI" id="CHEBI:37563"/>
        <dbReference type="ChEBI" id="CHEBI:59458"/>
        <dbReference type="ChEBI" id="CHEBI:60377"/>
        <dbReference type="EC" id="6.3.2.5"/>
    </reaction>
</comment>
<name>A0ABW9KGQ6_9BACT</name>
<feature type="binding site" evidence="3">
    <location>
        <position position="344"/>
    </location>
    <ligand>
        <name>CTP</name>
        <dbReference type="ChEBI" id="CHEBI:37563"/>
    </ligand>
</feature>
<dbReference type="NCBIfam" id="TIGR00521">
    <property type="entry name" value="coaBC_dfp"/>
    <property type="match status" value="1"/>
</dbReference>
<comment type="pathway">
    <text evidence="3 4">Cofactor biosynthesis; coenzyme A biosynthesis; CoA from (R)-pantothenate: step 3/5.</text>
</comment>
<keyword evidence="3" id="KW-0479">Metal-binding</keyword>
<feature type="region of interest" description="Phosphopantothenate--cysteine ligase" evidence="3">
    <location>
        <begin position="195"/>
        <end position="404"/>
    </location>
</feature>
<dbReference type="Gene3D" id="3.40.50.10300">
    <property type="entry name" value="CoaB-like"/>
    <property type="match status" value="1"/>
</dbReference>
<evidence type="ECO:0000256" key="1">
    <source>
        <dbReference type="ARBA" id="ARBA00022793"/>
    </source>
</evidence>
<dbReference type="InterPro" id="IPR035929">
    <property type="entry name" value="CoaB-like_sf"/>
</dbReference>
<keyword evidence="8" id="KW-1185">Reference proteome</keyword>
<feature type="binding site" evidence="3">
    <location>
        <position position="282"/>
    </location>
    <ligand>
        <name>CTP</name>
        <dbReference type="ChEBI" id="CHEBI:37563"/>
    </ligand>
</feature>
<dbReference type="SUPFAM" id="SSF102645">
    <property type="entry name" value="CoaB-like"/>
    <property type="match status" value="1"/>
</dbReference>
<feature type="binding site" evidence="3">
    <location>
        <position position="292"/>
    </location>
    <ligand>
        <name>CTP</name>
        <dbReference type="ChEBI" id="CHEBI:37563"/>
    </ligand>
</feature>
<evidence type="ECO:0000256" key="2">
    <source>
        <dbReference type="ARBA" id="ARBA00023239"/>
    </source>
</evidence>
<feature type="active site" description="Proton donor" evidence="3">
    <location>
        <position position="162"/>
    </location>
</feature>
<keyword evidence="2 3" id="KW-0456">Lyase</keyword>
<evidence type="ECO:0000313" key="8">
    <source>
        <dbReference type="Proteomes" id="UP001634747"/>
    </source>
</evidence>
<feature type="domain" description="DNA/pantothenate metabolism flavoprotein C-terminal" evidence="6">
    <location>
        <begin position="190"/>
        <end position="395"/>
    </location>
</feature>
<evidence type="ECO:0000259" key="5">
    <source>
        <dbReference type="Pfam" id="PF02441"/>
    </source>
</evidence>
<keyword evidence="1 3" id="KW-0210">Decarboxylase</keyword>
<keyword evidence="3 4" id="KW-0436">Ligase</keyword>
<keyword evidence="3" id="KW-0460">Magnesium</keyword>
<organism evidence="7 8">
    <name type="scientific">Terriglobus aquaticus</name>
    <dbReference type="NCBI Taxonomy" id="940139"/>
    <lineage>
        <taxon>Bacteria</taxon>
        <taxon>Pseudomonadati</taxon>
        <taxon>Acidobacteriota</taxon>
        <taxon>Terriglobia</taxon>
        <taxon>Terriglobales</taxon>
        <taxon>Acidobacteriaceae</taxon>
        <taxon>Terriglobus</taxon>
    </lineage>
</organism>
<evidence type="ECO:0000256" key="4">
    <source>
        <dbReference type="RuleBase" id="RU364078"/>
    </source>
</evidence>
<gene>
    <name evidence="3 7" type="primary">coaBC</name>
    <name evidence="7" type="ORF">ACK2TP_00120</name>
</gene>
<comment type="caution">
    <text evidence="3">Lacks conserved residue(s) required for the propagation of feature annotation.</text>
</comment>
<comment type="cofactor">
    <cofactor evidence="3">
        <name>FMN</name>
        <dbReference type="ChEBI" id="CHEBI:58210"/>
    </cofactor>
    <text evidence="3">Binds 1 FMN per subunit.</text>
</comment>
<comment type="function">
    <text evidence="3">Catalyzes two sequential steps in the biosynthesis of coenzyme A. In the first step cysteine is conjugated to 4'-phosphopantothenate to form 4-phosphopantothenoylcysteine. In the second step the latter compound is decarboxylated to form 4'-phosphopantotheine.</text>
</comment>
<dbReference type="InterPro" id="IPR036551">
    <property type="entry name" value="Flavin_trans-like"/>
</dbReference>
<feature type="domain" description="Flavoprotein" evidence="5">
    <location>
        <begin position="1"/>
        <end position="180"/>
    </location>
</feature>
<evidence type="ECO:0000313" key="7">
    <source>
        <dbReference type="EMBL" id="MFN2974156.1"/>
    </source>
</evidence>
<proteinExistence type="inferred from homology"/>
<sequence>MKILLGVSGGIAAYKAVELMRDLGRRGFDVQIAMTQGAQHFITPLTFAALSGHPVLTSIWQEAEAAKGDGSDDRFTIDHTRIAQEIQALVVAPATANTLARLANGMADDPISTIALATRAPLFLAPAMNVHMWNHPATQANMRTLQARGAQVIAPAEGLLACGVVGEGRLAETNVIVDALTAALEKSRDLSEEHILITAGGTREPIDPVRFLGNRSSGKMGHALAEAALARGARVVLVTTASHLSAPGCEIVPVSTAAEMQSAVLTRLRSVTAVIMAAAVADFRPAHRAAHKISKSEVLTLELVRNDDILHHVVAQRSPGTLVIGFAAQTRDVLEEGRRKLREKGVDAIVANDVSAADRGFDADQNAGYFLTRQQETLLALSSKRVMADRILDGLRDLAANRTI</sequence>
<comment type="similarity">
    <text evidence="3 4">In the C-terminal section; belongs to the PPC synthetase family.</text>
</comment>
<feature type="region of interest" description="Phosphopantothenoylcysteine decarboxylase" evidence="3">
    <location>
        <begin position="1"/>
        <end position="194"/>
    </location>
</feature>
<dbReference type="InterPro" id="IPR007085">
    <property type="entry name" value="DNA/pantothenate-metab_flavo_C"/>
</dbReference>
<keyword evidence="3" id="KW-0511">Multifunctional enzyme</keyword>
<dbReference type="EC" id="6.3.2.5" evidence="3"/>
<dbReference type="GO" id="GO:0004633">
    <property type="term" value="F:phosphopantothenoylcysteine decarboxylase activity"/>
    <property type="evidence" value="ECO:0007669"/>
    <property type="project" value="UniProtKB-EC"/>
</dbReference>
<feature type="binding site" evidence="3">
    <location>
        <position position="326"/>
    </location>
    <ligand>
        <name>CTP</name>
        <dbReference type="ChEBI" id="CHEBI:37563"/>
    </ligand>
</feature>
<dbReference type="GO" id="GO:0004632">
    <property type="term" value="F:phosphopantothenate--cysteine ligase activity"/>
    <property type="evidence" value="ECO:0007669"/>
    <property type="project" value="UniProtKB-EC"/>
</dbReference>
<comment type="caution">
    <text evidence="7">The sequence shown here is derived from an EMBL/GenBank/DDBJ whole genome shotgun (WGS) entry which is preliminary data.</text>
</comment>
<dbReference type="InterPro" id="IPR003382">
    <property type="entry name" value="Flavoprotein"/>
</dbReference>
<dbReference type="HAMAP" id="MF_02225">
    <property type="entry name" value="CoaBC"/>
    <property type="match status" value="1"/>
</dbReference>
<evidence type="ECO:0000259" key="6">
    <source>
        <dbReference type="Pfam" id="PF04127"/>
    </source>
</evidence>
<dbReference type="EMBL" id="JBJYXY010000001">
    <property type="protein sequence ID" value="MFN2974156.1"/>
    <property type="molecule type" value="Genomic_DNA"/>
</dbReference>
<dbReference type="InterPro" id="IPR005252">
    <property type="entry name" value="CoaBC"/>
</dbReference>
<reference evidence="7 8" key="1">
    <citation type="submission" date="2024-12" db="EMBL/GenBank/DDBJ databases">
        <authorList>
            <person name="Lee Y."/>
        </authorList>
    </citation>
    <scope>NUCLEOTIDE SEQUENCE [LARGE SCALE GENOMIC DNA]</scope>
    <source>
        <strain evidence="7 8">03SUJ4</strain>
    </source>
</reference>
<dbReference type="Pfam" id="PF02441">
    <property type="entry name" value="Flavoprotein"/>
    <property type="match status" value="1"/>
</dbReference>
<dbReference type="PANTHER" id="PTHR14359:SF6">
    <property type="entry name" value="PHOSPHOPANTOTHENOYLCYSTEINE DECARBOXYLASE"/>
    <property type="match status" value="1"/>
</dbReference>
<keyword evidence="3 4" id="KW-0285">Flavoprotein</keyword>
<dbReference type="RefSeq" id="WP_263414271.1">
    <property type="nucleotide sequence ID" value="NZ_BAABBH010000001.1"/>
</dbReference>
<comment type="cofactor">
    <cofactor evidence="3">
        <name>Mg(2+)</name>
        <dbReference type="ChEBI" id="CHEBI:18420"/>
    </cofactor>
</comment>